<feature type="region of interest" description="Disordered" evidence="1">
    <location>
        <begin position="111"/>
        <end position="134"/>
    </location>
</feature>
<dbReference type="Proteomes" id="UP000017836">
    <property type="component" value="Unassembled WGS sequence"/>
</dbReference>
<evidence type="ECO:0000313" key="3">
    <source>
        <dbReference type="Proteomes" id="UP000017836"/>
    </source>
</evidence>
<proteinExistence type="predicted"/>
<name>W1PGA5_AMBTC</name>
<evidence type="ECO:0000313" key="2">
    <source>
        <dbReference type="EMBL" id="ERN07008.1"/>
    </source>
</evidence>
<evidence type="ECO:0000256" key="1">
    <source>
        <dbReference type="SAM" id="MobiDB-lite"/>
    </source>
</evidence>
<dbReference type="Gramene" id="ERN07008">
    <property type="protein sequence ID" value="ERN07008"/>
    <property type="gene ID" value="AMTR_s00141p00080740"/>
</dbReference>
<keyword evidence="3" id="KW-1185">Reference proteome</keyword>
<feature type="region of interest" description="Disordered" evidence="1">
    <location>
        <begin position="30"/>
        <end position="74"/>
    </location>
</feature>
<reference evidence="3" key="1">
    <citation type="journal article" date="2013" name="Science">
        <title>The Amborella genome and the evolution of flowering plants.</title>
        <authorList>
            <consortium name="Amborella Genome Project"/>
        </authorList>
    </citation>
    <scope>NUCLEOTIDE SEQUENCE [LARGE SCALE GENOMIC DNA]</scope>
</reference>
<accession>W1PGA5</accession>
<dbReference type="EMBL" id="KI393843">
    <property type="protein sequence ID" value="ERN07008.1"/>
    <property type="molecule type" value="Genomic_DNA"/>
</dbReference>
<dbReference type="AlphaFoldDB" id="W1PGA5"/>
<gene>
    <name evidence="2" type="ORF">AMTR_s00141p00080740</name>
</gene>
<protein>
    <submittedName>
        <fullName evidence="2">Uncharacterized protein</fullName>
    </submittedName>
</protein>
<organism evidence="2 3">
    <name type="scientific">Amborella trichopoda</name>
    <dbReference type="NCBI Taxonomy" id="13333"/>
    <lineage>
        <taxon>Eukaryota</taxon>
        <taxon>Viridiplantae</taxon>
        <taxon>Streptophyta</taxon>
        <taxon>Embryophyta</taxon>
        <taxon>Tracheophyta</taxon>
        <taxon>Spermatophyta</taxon>
        <taxon>Magnoliopsida</taxon>
        <taxon>Amborellales</taxon>
        <taxon>Amborellaceae</taxon>
        <taxon>Amborella</taxon>
    </lineage>
</organism>
<sequence length="134" mass="14953">MENGRVGRWNSLQEFSRGGVIEEMAMMWERAVGGGGEERREQRRLRRSEREKPKWQGQWLEMEGTTGGNQPLPGGCRESLEQLQLLVERGGRKSRVLGWLSCGGKRNEIGGGKETITGGEQDGYDSVAGCDGRR</sequence>
<dbReference type="HOGENOM" id="CLU_1899048_0_0_1"/>